<dbReference type="eggNOG" id="ENOG50308JE">
    <property type="taxonomic scope" value="Bacteria"/>
</dbReference>
<organism evidence="1 2">
    <name type="scientific">Leuconostoc pseudomesenteroides</name>
    <dbReference type="NCBI Taxonomy" id="33968"/>
    <lineage>
        <taxon>Bacteria</taxon>
        <taxon>Bacillati</taxon>
        <taxon>Bacillota</taxon>
        <taxon>Bacilli</taxon>
        <taxon>Lactobacillales</taxon>
        <taxon>Lactobacillaceae</taxon>
        <taxon>Leuconostoc</taxon>
    </lineage>
</organism>
<comment type="caution">
    <text evidence="1">The sequence shown here is derived from an EMBL/GenBank/DDBJ whole genome shotgun (WGS) entry which is preliminary data.</text>
</comment>
<gene>
    <name evidence="1" type="ORF">BMR96_00700</name>
</gene>
<accession>A0A1X0VFS8</accession>
<dbReference type="AlphaFoldDB" id="A0A1X0VFS8"/>
<name>A0A1X0VFS8_LEUPS</name>
<protein>
    <submittedName>
        <fullName evidence="1">Uncharacterized protein</fullName>
    </submittedName>
</protein>
<dbReference type="Proteomes" id="UP000192288">
    <property type="component" value="Unassembled WGS sequence"/>
</dbReference>
<reference evidence="1 2" key="1">
    <citation type="journal article" date="2017" name="Front. Microbiol.">
        <title>Genomic Characterization of Dairy Associated Leuconostoc Species and Diversity of Leuconostocs in Undefined Mixed Mesophilic Starter Cultures.</title>
        <authorList>
            <person name="Frantzen C.A."/>
            <person name="Kot W."/>
            <person name="Pedersen T.B."/>
            <person name="Ardo Y.M."/>
            <person name="Broadbent J.R."/>
            <person name="Neve H."/>
            <person name="Hansen L.H."/>
            <person name="Dal Bello F."/>
            <person name="Ostlie H.M."/>
            <person name="Kleppen H.P."/>
            <person name="Vogensen F.K."/>
            <person name="Holo H."/>
        </authorList>
    </citation>
    <scope>NUCLEOTIDE SEQUENCE [LARGE SCALE GENOMIC DNA]</scope>
    <source>
        <strain evidence="1 2">LMGCF08</strain>
    </source>
</reference>
<proteinExistence type="predicted"/>
<dbReference type="EMBL" id="MPLS01000002">
    <property type="protein sequence ID" value="ORI98558.1"/>
    <property type="molecule type" value="Genomic_DNA"/>
</dbReference>
<dbReference type="RefSeq" id="WP_004912037.1">
    <property type="nucleotide sequence ID" value="NZ_MPLS01000002.1"/>
</dbReference>
<evidence type="ECO:0000313" key="2">
    <source>
        <dbReference type="Proteomes" id="UP000192288"/>
    </source>
</evidence>
<sequence>MLDVVVSVLHLVIFVSAIGSFIVLKSLFNTFTKTQKIWVAILVVSVVISFIISFFTNEMPDIIQGYKDGFNAGK</sequence>
<evidence type="ECO:0000313" key="1">
    <source>
        <dbReference type="EMBL" id="ORI98558.1"/>
    </source>
</evidence>
<dbReference type="GeneID" id="97230103"/>